<dbReference type="Gene3D" id="1.10.1200.10">
    <property type="entry name" value="ACP-like"/>
    <property type="match status" value="2"/>
</dbReference>
<dbReference type="SUPFAM" id="SSF56801">
    <property type="entry name" value="Acetyl-CoA synthetase-like"/>
    <property type="match status" value="3"/>
</dbReference>
<dbReference type="SMART" id="SM00823">
    <property type="entry name" value="PKS_PP"/>
    <property type="match status" value="3"/>
</dbReference>
<dbReference type="Pfam" id="PF00501">
    <property type="entry name" value="AMP-binding"/>
    <property type="match status" value="3"/>
</dbReference>
<dbReference type="Gene3D" id="3.30.300.30">
    <property type="match status" value="3"/>
</dbReference>
<feature type="domain" description="Carrier" evidence="4">
    <location>
        <begin position="1991"/>
        <end position="2066"/>
    </location>
</feature>
<comment type="cofactor">
    <cofactor evidence="1">
        <name>pantetheine 4'-phosphate</name>
        <dbReference type="ChEBI" id="CHEBI:47942"/>
    </cofactor>
</comment>
<dbReference type="SUPFAM" id="SSF52777">
    <property type="entry name" value="CoA-dependent acyltransferases"/>
    <property type="match status" value="6"/>
</dbReference>
<evidence type="ECO:0000313" key="5">
    <source>
        <dbReference type="EMBL" id="GAA1992932.1"/>
    </source>
</evidence>
<dbReference type="InterPro" id="IPR029058">
    <property type="entry name" value="AB_hydrolase_fold"/>
</dbReference>
<dbReference type="InterPro" id="IPR042099">
    <property type="entry name" value="ANL_N_sf"/>
</dbReference>
<dbReference type="PROSITE" id="PS50075">
    <property type="entry name" value="CARRIER"/>
    <property type="match status" value="3"/>
</dbReference>
<dbReference type="NCBIfam" id="NF003417">
    <property type="entry name" value="PRK04813.1"/>
    <property type="match status" value="3"/>
</dbReference>
<dbReference type="Gene3D" id="2.30.38.10">
    <property type="entry name" value="Luciferase, Domain 3"/>
    <property type="match status" value="2"/>
</dbReference>
<evidence type="ECO:0000259" key="4">
    <source>
        <dbReference type="PROSITE" id="PS50075"/>
    </source>
</evidence>
<dbReference type="InterPro" id="IPR020802">
    <property type="entry name" value="TesA-like"/>
</dbReference>
<dbReference type="InterPro" id="IPR000873">
    <property type="entry name" value="AMP-dep_synth/lig_dom"/>
</dbReference>
<keyword evidence="3" id="KW-0597">Phosphoprotein</keyword>
<evidence type="ECO:0000256" key="3">
    <source>
        <dbReference type="ARBA" id="ARBA00022553"/>
    </source>
</evidence>
<dbReference type="Pfam" id="PF00668">
    <property type="entry name" value="Condensation"/>
    <property type="match status" value="3"/>
</dbReference>
<dbReference type="Gene3D" id="3.40.50.980">
    <property type="match status" value="4"/>
</dbReference>
<dbReference type="SMART" id="SM00824">
    <property type="entry name" value="PKS_TE"/>
    <property type="match status" value="1"/>
</dbReference>
<feature type="domain" description="Carrier" evidence="4">
    <location>
        <begin position="3063"/>
        <end position="3138"/>
    </location>
</feature>
<dbReference type="InterPro" id="IPR045851">
    <property type="entry name" value="AMP-bd_C_sf"/>
</dbReference>
<dbReference type="CDD" id="cd19540">
    <property type="entry name" value="LCL_NRPS-like"/>
    <property type="match status" value="2"/>
</dbReference>
<dbReference type="InterPro" id="IPR001031">
    <property type="entry name" value="Thioesterase"/>
</dbReference>
<dbReference type="InterPro" id="IPR010071">
    <property type="entry name" value="AA_adenyl_dom"/>
</dbReference>
<dbReference type="Gene3D" id="3.30.559.10">
    <property type="entry name" value="Chloramphenicol acetyltransferase-like domain"/>
    <property type="match status" value="3"/>
</dbReference>
<dbReference type="Gene3D" id="3.40.50.1820">
    <property type="entry name" value="alpha/beta hydrolase"/>
    <property type="match status" value="1"/>
</dbReference>
<gene>
    <name evidence="5" type="ORF">GCM10009754_85070</name>
</gene>
<dbReference type="InterPro" id="IPR020806">
    <property type="entry name" value="PKS_PP-bd"/>
</dbReference>
<dbReference type="SUPFAM" id="SSF53474">
    <property type="entry name" value="alpha/beta-Hydrolases"/>
    <property type="match status" value="1"/>
</dbReference>
<evidence type="ECO:0000256" key="2">
    <source>
        <dbReference type="ARBA" id="ARBA00022450"/>
    </source>
</evidence>
<dbReference type="PANTHER" id="PTHR45527">
    <property type="entry name" value="NONRIBOSOMAL PEPTIDE SYNTHETASE"/>
    <property type="match status" value="1"/>
</dbReference>
<proteinExistence type="predicted"/>
<dbReference type="PANTHER" id="PTHR45527:SF1">
    <property type="entry name" value="FATTY ACID SYNTHASE"/>
    <property type="match status" value="1"/>
</dbReference>
<dbReference type="PROSITE" id="PS00012">
    <property type="entry name" value="PHOSPHOPANTETHEINE"/>
    <property type="match status" value="2"/>
</dbReference>
<dbReference type="InterPro" id="IPR001242">
    <property type="entry name" value="Condensation_dom"/>
</dbReference>
<feature type="domain" description="Carrier" evidence="4">
    <location>
        <begin position="933"/>
        <end position="1008"/>
    </location>
</feature>
<reference evidence="5 6" key="1">
    <citation type="journal article" date="2019" name="Int. J. Syst. Evol. Microbiol.">
        <title>The Global Catalogue of Microorganisms (GCM) 10K type strain sequencing project: providing services to taxonomists for standard genome sequencing and annotation.</title>
        <authorList>
            <consortium name="The Broad Institute Genomics Platform"/>
            <consortium name="The Broad Institute Genome Sequencing Center for Infectious Disease"/>
            <person name="Wu L."/>
            <person name="Ma J."/>
        </authorList>
    </citation>
    <scope>NUCLEOTIDE SEQUENCE [LARGE SCALE GENOMIC DNA]</scope>
    <source>
        <strain evidence="5 6">JCM 14545</strain>
    </source>
</reference>
<organism evidence="5 6">
    <name type="scientific">Amycolatopsis minnesotensis</name>
    <dbReference type="NCBI Taxonomy" id="337894"/>
    <lineage>
        <taxon>Bacteria</taxon>
        <taxon>Bacillati</taxon>
        <taxon>Actinomycetota</taxon>
        <taxon>Actinomycetes</taxon>
        <taxon>Pseudonocardiales</taxon>
        <taxon>Pseudonocardiaceae</taxon>
        <taxon>Amycolatopsis</taxon>
    </lineage>
</organism>
<dbReference type="Pfam" id="PF13193">
    <property type="entry name" value="AMP-binding_C"/>
    <property type="match status" value="3"/>
</dbReference>
<dbReference type="EMBL" id="BAAANN010000068">
    <property type="protein sequence ID" value="GAA1992932.1"/>
    <property type="molecule type" value="Genomic_DNA"/>
</dbReference>
<dbReference type="SUPFAM" id="SSF47336">
    <property type="entry name" value="ACP-like"/>
    <property type="match status" value="3"/>
</dbReference>
<protein>
    <submittedName>
        <fullName evidence="5">Non-ribosomal peptide synthetase</fullName>
    </submittedName>
</protein>
<dbReference type="InterPro" id="IPR009081">
    <property type="entry name" value="PP-bd_ACP"/>
</dbReference>
<dbReference type="Pfam" id="PF00975">
    <property type="entry name" value="Thioesterase"/>
    <property type="match status" value="1"/>
</dbReference>
<dbReference type="InterPro" id="IPR006162">
    <property type="entry name" value="Ppantetheine_attach_site"/>
</dbReference>
<dbReference type="InterPro" id="IPR020845">
    <property type="entry name" value="AMP-binding_CS"/>
</dbReference>
<dbReference type="InterPro" id="IPR036736">
    <property type="entry name" value="ACP-like_sf"/>
</dbReference>
<dbReference type="InterPro" id="IPR025110">
    <property type="entry name" value="AMP-bd_C"/>
</dbReference>
<dbReference type="Gene3D" id="3.30.559.30">
    <property type="entry name" value="Nonribosomal peptide synthetase, condensation domain"/>
    <property type="match status" value="3"/>
</dbReference>
<keyword evidence="2" id="KW-0596">Phosphopantetheine</keyword>
<sequence length="3416" mass="365110">MFTIAQYLDIQGRVDAAWLNASIRHVLVEAEALRLRFSEVDDRPSQVVEPLGEWSLPVLDFSADRAPENAALRWMDDDLANPVDVLGDWLFAAALLRVGTERYIFYQRVHHLLTDGYGAALVLRRIAQVYDAAQRGEEPEADGFGRVAEVVSEDVAYRDSARAAIDGDYWRSRFADRPEPTGLAGSVAPANTGLLRRDGGLSPAEAEGLREASRRLRTDWSPFVIAAAAAYLHRATGANEVVLGLPVTARRSPALRTTPAMVSNIVPLRLRVTAETTVADLVARTSAEVRAALKHQRYRAEELRHDLGLARHDRMHGPTVNLLPFDPSLDFGPHTARLRTLSIGPVEDLSLVFQGISAERGLSVDFSANPDRYSAAELDGHHRRFLRLLRAAIETPSARVGSFELLDSGERDLVLRAWNDTASQAEQATLPGLFARQARQSPDRVAVSDAEDSLTFAELDRRSRQLASVLARRGACAGTTVAVALPRSVGAIVALFAVARTGAAYLPLDVSYPSERLAYLIDDAAPGLVLTDSRARPGLPGSALRVDTPGFAAELQAASTGDAPTSPKPSDVAYLIYTSGSTGPPKGVVVEHRSLANLFASHRATLFGSGRNAAGREALRVAHLAGMAFDASWDPVLWLLDGHELHMVPDAIRRDPQTCARYLADECVDSIETTPSYARQLLAEGVLRQARYPAAWALGGEAVDPALWAELAEAPGVVAWNLYGPTESTVDSITTTMDRSASPVIGAPVANVRAYVLDAALRPAAPGVTGELYLAGAGLARGYHGRTALTSDRFVANPFDTAGERMYRTGDLARWAGLGAVEFLGRTDDQVKIRGFRVEPGEVGATLAGFDDVAQAAVVVTGSGESARLIAYAVTAADPGDLRTRLARILPEYLVPQAVIVVPGIPLSPNGKVDKTRLPAPGMATVIPSAPPRPGTATEDVIRAVFADTLELAEVGVHDDFFALGGHSLLATRVIGKLRAELGVEVTIRTLFDAATPAALARCLATGSPGDARPALTARWRPDRVPLSPAQRGLWFLNRLNPDAADYIMPVVLRLTGDLDRAALRAAVADVVARHETLRTLVAEVDGEPHQRILPEEAAGTALEVVEVTAAEVPGMIAAEAARGFDLALEAPLRARLLRISATEHVLLLLIHHIASDGWSFGPLARDLTASYRARTRHGGAADLPDLPVQYADFTLWQRDVLGAETAPGSRAATELTYWKSALDGVPAELALPADRPRPATPSGGAATVAVAVPAPVHAALASVAAAHGASLFMALHAGLAAVLSKLGAGEDIAIGTPVAGRTEPALADLVGFFVTTLVLRTDLTGDPTFADLLLRARDTDLAAFEHQDLPFDRVVDELAPERVPGRNPLFQVLLALQNTATAALDLDGVRAEVEPVPAGAAKFDLSITLTETHDPDGAPTGVVGDLDYSTDLFDHDTATRIAGALTTFLASAAATPDRPLHRLSLLDPVRENEMLQHWRGAARPVPETTLPALFEARAASNPDRTAVIAPDGSRTFAELDRDADRLATALRARGAGSGRAVAVALPRSIDTVVALLAVLKAGAVYLPVDIGYPAERVAHLLGDADPVLLLSTTEIAARLGGTAPTLLVDRFEPGPTSGGTPPAPDDLAYLLYTSGSTGRPKGVAVEHRALVNLLHSHREQVFGPATTAAARKVLRVAHTAGVSFDASWDPILWLVDGHELHLIDDDTRRDPEALVTCVAERRIDVVETTPSYAHELLALGLLEHDRHRLTVLALGGEAVDAALWRDLAARPEVLAFNFYGPTESTVDSVIARIAEHPAPVIGTGAHNVGTLVLDAWLRPVPPGVTGELYLTGAGLARGYRGRPELTAERFVADAFGDVPGTRMYRTGDLVRWSPTGVLRFVGRADDQVKIRGFRVELGEIEAVLTGIDGISAAVALVQTAAEDTERLVAYVVGDGIDVERLRATVAARLPEYMVPRLILPIPAIPLTANGKLDKARLPEPSATPRTPARRARAGTEAELCALFATTLDLPEIGPDDDFFALGGHSLLVTRLVSRIRGRLGVDVTIRTVFENPTPAALAARWSDTRAARAPLARRPRPERIPLSYAQRRIWFLNGFDGAGAGYHIPMALDLRGELDHDALRGALADVLRRHESLRTVFPVEDGVPYQQVLPMTRNDFTLSTADTDRESLAWRIAAVTTAPFALDHELPLRATLFRVAADEHVLLLVAHHIASDGWSTTPLARDLASAYTARAQGREHSLPALPVHYADYTLWQHEILGEETDITSPLRRQLGFWARALADLPDELTLPADRPRPAKSSYRGGTVPVELSAPLHAALAGFAAEHGISMFMALHAGFAALLSRLGAGTDIPIGTAVAGRTDEALDELVGFFVNTLVLRTDLSGGPGFAELADRVRALDLAAFDHQDAPFERVVEEIAPVRTLNRHPLFQVMLTLQNTPSARLELPGLDISVVDCDGAAAAKFDLSLSLTERHDTEGVPTGIAGTLEYSADLFDPGTARRLAEWLPRLLDAATRAPSRPIGELDLLSPSELRSLVETGNGAARALPAGTVIDAFETHAASTAGVDLAVVAGSDRRSAARLNADANRIARALRARDIGTGDIVAVALTRSAETVAALLAVLKAGATYLPVDLTYPAERIRLLIEDSAPALIITESTARSRIPGIPGSTAVLTLDASEMSAELLRTEPHDLIDAERRRPLTSRHPAYLIYTSGSTGRPKGVLVEHRSLLNLFQQHREHIFGPARVRLGGRQAVVALTAALAFDASWDPVLWMIAGHRLHIVDDDTRRDAGELVRSVRDNAIDVLETTPSSLRQLLAAGLLDPAGHRPAVLALGGEQVDDGLWAQLRAVDGVTAYNLYGPTESTVDSVVAGLGDSPRAVIGHPVHNTRAYVLDAGLRPVPAGVVGELYLAGAGLARGYLNRTALTAERFLADPFSDDGDRMYRTGDLVRRRAEGPLEFVGRADQQIKFRGFRIEPGEIEAKLESVADVADAAVVVRETAPGVQRLIAYLVSADTELDTAELRTALAGSLPEYMIPSTFVVLAALPLTANGKLDHRALPAPELTATASRGPRSPREDLLCHLFAESLGLDRVGIDDGFFELGGHSLLASALITRIKAAFGVELPIRRLFESPTVAGLALRLDHGTDGGDLDVLLPLRANGSKPPLFCIHPASGLSWTYAGLLKHLPPDQPLYGVQSRKLTEPGYAPAGIPEIAADYLTQIRSVQPEGPYYLLGWSFGGNLAHEIAAQFEADGDRVGLLTLLDAYPDVPGDGLDAASEAEMFGTLLANQGFAIPVTDVLDRTRVLEVYREAGSPLGSLSEDALGAMVDAFVTQATLMREFTPTRTRGDVLFFTATVGRDADSPDLTDWLPYLAGHVENHTVTAAHAQLTQPEALERLGPIVSDHLTAHQAAPATQPRARTGNQA</sequence>
<name>A0ABN2SUV3_9PSEU</name>
<dbReference type="Pfam" id="PF00550">
    <property type="entry name" value="PP-binding"/>
    <property type="match status" value="3"/>
</dbReference>
<comment type="caution">
    <text evidence="5">The sequence shown here is derived from an EMBL/GenBank/DDBJ whole genome shotgun (WGS) entry which is preliminary data.</text>
</comment>
<keyword evidence="6" id="KW-1185">Reference proteome</keyword>
<dbReference type="CDD" id="cd05930">
    <property type="entry name" value="A_NRPS"/>
    <property type="match status" value="3"/>
</dbReference>
<dbReference type="Proteomes" id="UP001501116">
    <property type="component" value="Unassembled WGS sequence"/>
</dbReference>
<dbReference type="InterPro" id="IPR023213">
    <property type="entry name" value="CAT-like_dom_sf"/>
</dbReference>
<dbReference type="NCBIfam" id="TIGR01733">
    <property type="entry name" value="AA-adenyl-dom"/>
    <property type="match status" value="3"/>
</dbReference>
<dbReference type="PROSITE" id="PS00455">
    <property type="entry name" value="AMP_BINDING"/>
    <property type="match status" value="3"/>
</dbReference>
<evidence type="ECO:0000256" key="1">
    <source>
        <dbReference type="ARBA" id="ARBA00001957"/>
    </source>
</evidence>
<evidence type="ECO:0000313" key="6">
    <source>
        <dbReference type="Proteomes" id="UP001501116"/>
    </source>
</evidence>
<dbReference type="Gene3D" id="3.40.50.12780">
    <property type="entry name" value="N-terminal domain of ligase-like"/>
    <property type="match status" value="1"/>
</dbReference>
<accession>A0ABN2SUV3</accession>